<dbReference type="Proteomes" id="UP000441399">
    <property type="component" value="Unassembled WGS sequence"/>
</dbReference>
<evidence type="ECO:0000256" key="1">
    <source>
        <dbReference type="ARBA" id="ARBA00023125"/>
    </source>
</evidence>
<dbReference type="OrthoDB" id="4541465at2"/>
<dbReference type="AlphaFoldDB" id="A0A5S9MYZ2"/>
<dbReference type="InterPro" id="IPR050624">
    <property type="entry name" value="HTH-type_Tx_Regulator"/>
</dbReference>
<dbReference type="SUPFAM" id="SSF46689">
    <property type="entry name" value="Homeodomain-like"/>
    <property type="match status" value="1"/>
</dbReference>
<dbReference type="Pfam" id="PF00440">
    <property type="entry name" value="TetR_N"/>
    <property type="match status" value="1"/>
</dbReference>
<sequence length="196" mass="22266">MSAEPLSRREKNRLNMRGRIKKAATLLFVDQPIEATSVAEIANAADIAEKTFYNHYPTKRDLLSDMSDEMIRLCNRLVEDAANNASDFDTAVNRAYQSLADEMTAYPALAKGLVNFVMNQSTHDQLPAETMTFMPVLEVGRKHQSLSDQFDIEFLDRMLTGTHYNVTLHWTNNPNDNLQQQMEHAAAFLLQSAKKR</sequence>
<name>A0A5S9MYZ2_9GAMM</name>
<keyword evidence="1 2" id="KW-0238">DNA-binding</keyword>
<proteinExistence type="predicted"/>
<organism evidence="4 5">
    <name type="scientific">BD1-7 clade bacterium</name>
    <dbReference type="NCBI Taxonomy" id="2029982"/>
    <lineage>
        <taxon>Bacteria</taxon>
        <taxon>Pseudomonadati</taxon>
        <taxon>Pseudomonadota</taxon>
        <taxon>Gammaproteobacteria</taxon>
        <taxon>Cellvibrionales</taxon>
        <taxon>Spongiibacteraceae</taxon>
        <taxon>BD1-7 clade</taxon>
    </lineage>
</organism>
<protein>
    <recommendedName>
        <fullName evidence="3">HTH tetR-type domain-containing protein</fullName>
    </recommendedName>
</protein>
<accession>A0A5S9MYZ2</accession>
<dbReference type="GO" id="GO:0003677">
    <property type="term" value="F:DNA binding"/>
    <property type="evidence" value="ECO:0007669"/>
    <property type="project" value="UniProtKB-UniRule"/>
</dbReference>
<dbReference type="Gene3D" id="1.10.357.10">
    <property type="entry name" value="Tetracycline Repressor, domain 2"/>
    <property type="match status" value="1"/>
</dbReference>
<dbReference type="InterPro" id="IPR009057">
    <property type="entry name" value="Homeodomain-like_sf"/>
</dbReference>
<evidence type="ECO:0000313" key="4">
    <source>
        <dbReference type="EMBL" id="CAA0082367.1"/>
    </source>
</evidence>
<dbReference type="EMBL" id="CACSIO010000001">
    <property type="protein sequence ID" value="CAA0082367.1"/>
    <property type="molecule type" value="Genomic_DNA"/>
</dbReference>
<feature type="domain" description="HTH tetR-type" evidence="3">
    <location>
        <begin position="14"/>
        <end position="74"/>
    </location>
</feature>
<dbReference type="PANTHER" id="PTHR43479">
    <property type="entry name" value="ACREF/ENVCD OPERON REPRESSOR-RELATED"/>
    <property type="match status" value="1"/>
</dbReference>
<dbReference type="InterPro" id="IPR001647">
    <property type="entry name" value="HTH_TetR"/>
</dbReference>
<feature type="DNA-binding region" description="H-T-H motif" evidence="2">
    <location>
        <begin position="37"/>
        <end position="56"/>
    </location>
</feature>
<keyword evidence="5" id="KW-1185">Reference proteome</keyword>
<evidence type="ECO:0000256" key="2">
    <source>
        <dbReference type="PROSITE-ProRule" id="PRU00335"/>
    </source>
</evidence>
<gene>
    <name evidence="4" type="ORF">OPDIPICF_00407</name>
</gene>
<evidence type="ECO:0000259" key="3">
    <source>
        <dbReference type="PROSITE" id="PS50977"/>
    </source>
</evidence>
<evidence type="ECO:0000313" key="5">
    <source>
        <dbReference type="Proteomes" id="UP000441399"/>
    </source>
</evidence>
<dbReference type="PANTHER" id="PTHR43479:SF11">
    <property type="entry name" value="ACREF_ENVCD OPERON REPRESSOR-RELATED"/>
    <property type="match status" value="1"/>
</dbReference>
<dbReference type="PROSITE" id="PS50977">
    <property type="entry name" value="HTH_TETR_2"/>
    <property type="match status" value="1"/>
</dbReference>
<reference evidence="4 5" key="1">
    <citation type="submission" date="2019-11" db="EMBL/GenBank/DDBJ databases">
        <authorList>
            <person name="Holert J."/>
        </authorList>
    </citation>
    <scope>NUCLEOTIDE SEQUENCE [LARGE SCALE GENOMIC DNA]</scope>
    <source>
        <strain evidence="4">SB11_3</strain>
    </source>
</reference>